<protein>
    <submittedName>
        <fullName evidence="3">Uncharacterized protein</fullName>
    </submittedName>
</protein>
<reference evidence="3 4" key="1">
    <citation type="journal article" date="2017" name="MBio">
        <title>Gut Symbiont Bacteroides fragilis Secretes a Eukaryotic-Like Ubiquitin Protein That Mediates Intraspecies Antagonism.</title>
        <authorList>
            <person name="Chatzidaki-Livanis M."/>
            <person name="Coyne M.J."/>
            <person name="Roelofs K.G."/>
            <person name="Gentyala R.R."/>
            <person name="Caldwell J.M."/>
            <person name="Comstock L.E."/>
        </authorList>
    </citation>
    <scope>NUCLEOTIDE SEQUENCE [LARGE SCALE GENOMIC DNA]</scope>
    <source>
        <strain evidence="3 4">12905</strain>
    </source>
</reference>
<name>A0A2M9V3X1_BACFG</name>
<dbReference type="Proteomes" id="UP000231846">
    <property type="component" value="Unassembled WGS sequence"/>
</dbReference>
<dbReference type="AlphaFoldDB" id="A0A2M9V3X1"/>
<dbReference type="RefSeq" id="WP_100788713.1">
    <property type="nucleotide sequence ID" value="NZ_JAGJHL010000022.1"/>
</dbReference>
<comment type="caution">
    <text evidence="3">The sequence shown here is derived from an EMBL/GenBank/DDBJ whole genome shotgun (WGS) entry which is preliminary data.</text>
</comment>
<sequence length="666" mass="77867">MAELNVSRKNMQGLLSLNDPTTKGKIFVIPEYQRPYRWEVDTCDVLWNDLKNFFEEHKDDDREYFLGSIVTCDDTDEQNRINIIDGQQRITSFLLLLRAFYYKLEDQLVDNPSDEEVEGLMKSIEPCIWKINPMTKKVSNKKETHIKTLVATDDDKIDFDLILEKGQPRDKSASYYSRNYSYFLSCCDEYAKTHLNGWKEFCLFILERCIILPIECSDLDSALTIFGTLNNRGLPLADSDIFKAELYKTQPSKQTFADKWKELEATISGAGFNLNDLFRYYTFIDRAKRGDTSKEIGLRSYYSGKGNKYPIFKTQSFFDDLCDLGTFWTSIYTNDGGFCEEEAAKYIQCLLAYPNEYWKYPISVFYHRNKTLSSEDFKKAFTPYLKKLMSFMLVRFIESPMVNAVKQHVFNFCVDTWRNGEIDCAGYQIPNDFKTRINAFSSSRITKSLLLLNAYLFDDKQTLIIGKSEIEHIFPQSWQDTNYNGWEKSDAETHLNMLGNKIIFEKRLNIQAGNNYFGKKKDRYKESKILEVQSLSKLSQNDWLKDDIERRNIRIIERLYDFFMSSLPVDSNEDITLLFELKVGEEIFQLYQIVDNDTGGVSYRLNTHIYDMNNADIFNKKMIDESDVYSDLSMALQSIDKKAFISGNLNLTDDKFQNDILNYIRS</sequence>
<dbReference type="InterPro" id="IPR011089">
    <property type="entry name" value="GmrSD_C"/>
</dbReference>
<evidence type="ECO:0000313" key="3">
    <source>
        <dbReference type="EMBL" id="PJY72980.1"/>
    </source>
</evidence>
<dbReference type="PANTHER" id="PTHR35149:SF2">
    <property type="entry name" value="DUF262 DOMAIN-CONTAINING PROTEIN"/>
    <property type="match status" value="1"/>
</dbReference>
<proteinExistence type="predicted"/>
<gene>
    <name evidence="3" type="ORF">CQW34_03442</name>
</gene>
<dbReference type="Pfam" id="PF07510">
    <property type="entry name" value="GmrSD_C"/>
    <property type="match status" value="1"/>
</dbReference>
<dbReference type="InterPro" id="IPR004919">
    <property type="entry name" value="GmrSD_N"/>
</dbReference>
<feature type="domain" description="GmrSD restriction endonucleases C-terminal" evidence="2">
    <location>
        <begin position="445"/>
        <end position="557"/>
    </location>
</feature>
<dbReference type="Pfam" id="PF03235">
    <property type="entry name" value="GmrSD_N"/>
    <property type="match status" value="1"/>
</dbReference>
<dbReference type="PANTHER" id="PTHR35149">
    <property type="entry name" value="SLL5132 PROTEIN"/>
    <property type="match status" value="1"/>
</dbReference>
<feature type="domain" description="GmrSD restriction endonucleases N-terminal" evidence="1">
    <location>
        <begin position="23"/>
        <end position="246"/>
    </location>
</feature>
<dbReference type="EMBL" id="PDCW01000029">
    <property type="protein sequence ID" value="PJY72980.1"/>
    <property type="molecule type" value="Genomic_DNA"/>
</dbReference>
<evidence type="ECO:0000259" key="1">
    <source>
        <dbReference type="Pfam" id="PF03235"/>
    </source>
</evidence>
<organism evidence="3 4">
    <name type="scientific">Bacteroides fragilis</name>
    <dbReference type="NCBI Taxonomy" id="817"/>
    <lineage>
        <taxon>Bacteria</taxon>
        <taxon>Pseudomonadati</taxon>
        <taxon>Bacteroidota</taxon>
        <taxon>Bacteroidia</taxon>
        <taxon>Bacteroidales</taxon>
        <taxon>Bacteroidaceae</taxon>
        <taxon>Bacteroides</taxon>
    </lineage>
</organism>
<evidence type="ECO:0000313" key="4">
    <source>
        <dbReference type="Proteomes" id="UP000231846"/>
    </source>
</evidence>
<accession>A0A2M9V3X1</accession>
<evidence type="ECO:0000259" key="2">
    <source>
        <dbReference type="Pfam" id="PF07510"/>
    </source>
</evidence>